<evidence type="ECO:0000313" key="4">
    <source>
        <dbReference type="Proteomes" id="UP000604898"/>
    </source>
</evidence>
<comment type="caution">
    <text evidence="3">The sequence shown here is derived from an EMBL/GenBank/DDBJ whole genome shotgun (WGS) entry which is preliminary data.</text>
</comment>
<dbReference type="Proteomes" id="UP000604898">
    <property type="component" value="Unassembled WGS sequence"/>
</dbReference>
<protein>
    <submittedName>
        <fullName evidence="3">Proteinase inhibitor</fullName>
    </submittedName>
</protein>
<name>A0ABS1SWK5_9GAMM</name>
<organism evidence="3 4">
    <name type="scientific">Shewanella schlegeliana</name>
    <dbReference type="NCBI Taxonomy" id="190308"/>
    <lineage>
        <taxon>Bacteria</taxon>
        <taxon>Pseudomonadati</taxon>
        <taxon>Pseudomonadota</taxon>
        <taxon>Gammaproteobacteria</taxon>
        <taxon>Alteromonadales</taxon>
        <taxon>Shewanellaceae</taxon>
        <taxon>Shewanella</taxon>
    </lineage>
</organism>
<sequence length="197" mass="21279">MTNKAFLSFIVLALLGCSGQQTEAANVKSSEANAATVAVNTPSDRSVQPQVQPSKLSAAASIVGASNGEQRQHKEGTPVGEELLDAKLVVTSNADITLEYSNNQRYGIPLMFPSGMTADLWLLDPQGKRVWAWSNEMMFTQAIREGVMPAGKTQYVKFKIPADIAAKIGKGYSLKAIFAGRATESQRPAMNPVIYHY</sequence>
<dbReference type="Pfam" id="PF12690">
    <property type="entry name" value="BsuPI"/>
    <property type="match status" value="1"/>
</dbReference>
<feature type="domain" description="Intracellular proteinase inhibitor BsuPI" evidence="2">
    <location>
        <begin position="93"/>
        <end position="181"/>
    </location>
</feature>
<dbReference type="RefSeq" id="WP_202720202.1">
    <property type="nucleotide sequence ID" value="NZ_JAESVD010000001.1"/>
</dbReference>
<keyword evidence="4" id="KW-1185">Reference proteome</keyword>
<accession>A0ABS1SWK5</accession>
<evidence type="ECO:0000256" key="1">
    <source>
        <dbReference type="SAM" id="SignalP"/>
    </source>
</evidence>
<dbReference type="EMBL" id="JAESVD010000001">
    <property type="protein sequence ID" value="MBL4911972.1"/>
    <property type="molecule type" value="Genomic_DNA"/>
</dbReference>
<feature type="signal peptide" evidence="1">
    <location>
        <begin position="1"/>
        <end position="24"/>
    </location>
</feature>
<dbReference type="Gene3D" id="2.60.40.2360">
    <property type="entry name" value="Intracellular proteinase inhibitor BsuPI"/>
    <property type="match status" value="1"/>
</dbReference>
<evidence type="ECO:0000259" key="2">
    <source>
        <dbReference type="Pfam" id="PF12690"/>
    </source>
</evidence>
<dbReference type="PROSITE" id="PS51257">
    <property type="entry name" value="PROKAR_LIPOPROTEIN"/>
    <property type="match status" value="1"/>
</dbReference>
<keyword evidence="1" id="KW-0732">Signal</keyword>
<gene>
    <name evidence="3" type="ORF">JMA39_02235</name>
</gene>
<evidence type="ECO:0000313" key="3">
    <source>
        <dbReference type="EMBL" id="MBL4911972.1"/>
    </source>
</evidence>
<reference evidence="3 4" key="1">
    <citation type="submission" date="2021-01" db="EMBL/GenBank/DDBJ databases">
        <title>Genome sequence of Shewanella schlegeliana JCM 11561.</title>
        <authorList>
            <person name="Zhang H."/>
            <person name="Li C."/>
        </authorList>
    </citation>
    <scope>NUCLEOTIDE SEQUENCE [LARGE SCALE GENOMIC DNA]</scope>
    <source>
        <strain evidence="3 4">JCM 11561</strain>
    </source>
</reference>
<dbReference type="InterPro" id="IPR020481">
    <property type="entry name" value="Intracell_prot_inh_BsuPI"/>
</dbReference>
<proteinExistence type="predicted"/>
<feature type="chain" id="PRO_5045408402" evidence="1">
    <location>
        <begin position="25"/>
        <end position="197"/>
    </location>
</feature>
<dbReference type="InterPro" id="IPR038144">
    <property type="entry name" value="IPI"/>
</dbReference>